<reference evidence="2" key="1">
    <citation type="journal article" date="2020" name="Stud. Mycol.">
        <title>101 Dothideomycetes genomes: a test case for predicting lifestyles and emergence of pathogens.</title>
        <authorList>
            <person name="Haridas S."/>
            <person name="Albert R."/>
            <person name="Binder M."/>
            <person name="Bloem J."/>
            <person name="Labutti K."/>
            <person name="Salamov A."/>
            <person name="Andreopoulos B."/>
            <person name="Baker S."/>
            <person name="Barry K."/>
            <person name="Bills G."/>
            <person name="Bluhm B."/>
            <person name="Cannon C."/>
            <person name="Castanera R."/>
            <person name="Culley D."/>
            <person name="Daum C."/>
            <person name="Ezra D."/>
            <person name="Gonzalez J."/>
            <person name="Henrissat B."/>
            <person name="Kuo A."/>
            <person name="Liang C."/>
            <person name="Lipzen A."/>
            <person name="Lutzoni F."/>
            <person name="Magnuson J."/>
            <person name="Mondo S."/>
            <person name="Nolan M."/>
            <person name="Ohm R."/>
            <person name="Pangilinan J."/>
            <person name="Park H.-J."/>
            <person name="Ramirez L."/>
            <person name="Alfaro M."/>
            <person name="Sun H."/>
            <person name="Tritt A."/>
            <person name="Yoshinaga Y."/>
            <person name="Zwiers L.-H."/>
            <person name="Turgeon B."/>
            <person name="Goodwin S."/>
            <person name="Spatafora J."/>
            <person name="Crous P."/>
            <person name="Grigoriev I."/>
        </authorList>
    </citation>
    <scope>NUCLEOTIDE SEQUENCE</scope>
    <source>
        <strain evidence="2">CBS 207.26</strain>
    </source>
</reference>
<dbReference type="OrthoDB" id="3943416at2759"/>
<dbReference type="AlphaFoldDB" id="A0A6A6DPR3"/>
<sequence>AESSLIRARHLAKRVRENIRQMPSPCSRCRDNGRRYLVHLSSGRCSECINRNVKCDLVVTQPEWNRLDHDKERLYHQLEKAQDDLLTHRRHEKELRSRERQIRRELAQTDSQEREMFQRELASIDEVHAIEEEEQSHQDQPNTP</sequence>
<evidence type="ECO:0000256" key="1">
    <source>
        <dbReference type="SAM" id="MobiDB-lite"/>
    </source>
</evidence>
<evidence type="ECO:0000313" key="3">
    <source>
        <dbReference type="Proteomes" id="UP000800200"/>
    </source>
</evidence>
<feature type="non-terminal residue" evidence="2">
    <location>
        <position position="1"/>
    </location>
</feature>
<gene>
    <name evidence="2" type="ORF">K469DRAFT_797885</name>
</gene>
<evidence type="ECO:0000313" key="2">
    <source>
        <dbReference type="EMBL" id="KAF2179910.1"/>
    </source>
</evidence>
<protein>
    <recommendedName>
        <fullName evidence="4">Zn(2)-C6 fungal-type domain-containing protein</fullName>
    </recommendedName>
</protein>
<dbReference type="Proteomes" id="UP000800200">
    <property type="component" value="Unassembled WGS sequence"/>
</dbReference>
<name>A0A6A6DPR3_9PEZI</name>
<proteinExistence type="predicted"/>
<evidence type="ECO:0008006" key="4">
    <source>
        <dbReference type="Google" id="ProtNLM"/>
    </source>
</evidence>
<feature type="region of interest" description="Disordered" evidence="1">
    <location>
        <begin position="85"/>
        <end position="144"/>
    </location>
</feature>
<feature type="compositionally biased region" description="Basic and acidic residues" evidence="1">
    <location>
        <begin position="85"/>
        <end position="118"/>
    </location>
</feature>
<organism evidence="2 3">
    <name type="scientific">Zopfia rhizophila CBS 207.26</name>
    <dbReference type="NCBI Taxonomy" id="1314779"/>
    <lineage>
        <taxon>Eukaryota</taxon>
        <taxon>Fungi</taxon>
        <taxon>Dikarya</taxon>
        <taxon>Ascomycota</taxon>
        <taxon>Pezizomycotina</taxon>
        <taxon>Dothideomycetes</taxon>
        <taxon>Dothideomycetes incertae sedis</taxon>
        <taxon>Zopfiaceae</taxon>
        <taxon>Zopfia</taxon>
    </lineage>
</organism>
<keyword evidence="3" id="KW-1185">Reference proteome</keyword>
<dbReference type="EMBL" id="ML994662">
    <property type="protein sequence ID" value="KAF2179910.1"/>
    <property type="molecule type" value="Genomic_DNA"/>
</dbReference>
<accession>A0A6A6DPR3</accession>